<feature type="transmembrane region" description="Helical" evidence="8">
    <location>
        <begin position="277"/>
        <end position="304"/>
    </location>
</feature>
<dbReference type="InterPro" id="IPR014743">
    <property type="entry name" value="Cl-channel_core"/>
</dbReference>
<feature type="transmembrane region" description="Helical" evidence="8">
    <location>
        <begin position="356"/>
        <end position="378"/>
    </location>
</feature>
<dbReference type="InterPro" id="IPR036721">
    <property type="entry name" value="RCK_C_sf"/>
</dbReference>
<keyword evidence="2" id="KW-0813">Transport</keyword>
<feature type="transmembrane region" description="Helical" evidence="8">
    <location>
        <begin position="244"/>
        <end position="265"/>
    </location>
</feature>
<proteinExistence type="predicted"/>
<keyword evidence="5" id="KW-0406">Ion transport</keyword>
<feature type="transmembrane region" description="Helical" evidence="8">
    <location>
        <begin position="209"/>
        <end position="232"/>
    </location>
</feature>
<evidence type="ECO:0000256" key="1">
    <source>
        <dbReference type="ARBA" id="ARBA00004141"/>
    </source>
</evidence>
<name>A0ABT9Y9R4_9FIRM</name>
<protein>
    <submittedName>
        <fullName evidence="10">H+/Cl- antiporter ClcA</fullName>
    </submittedName>
</protein>
<dbReference type="PANTHER" id="PTHR45711">
    <property type="entry name" value="CHLORIDE CHANNEL PROTEIN"/>
    <property type="match status" value="1"/>
</dbReference>
<evidence type="ECO:0000256" key="8">
    <source>
        <dbReference type="SAM" id="Phobius"/>
    </source>
</evidence>
<evidence type="ECO:0000256" key="7">
    <source>
        <dbReference type="ARBA" id="ARBA00023214"/>
    </source>
</evidence>
<gene>
    <name evidence="10" type="ORF">J2S01_001657</name>
</gene>
<organism evidence="10 11">
    <name type="scientific">Pectinatus haikarae</name>
    <dbReference type="NCBI Taxonomy" id="349096"/>
    <lineage>
        <taxon>Bacteria</taxon>
        <taxon>Bacillati</taxon>
        <taxon>Bacillota</taxon>
        <taxon>Negativicutes</taxon>
        <taxon>Selenomonadales</taxon>
        <taxon>Selenomonadaceae</taxon>
        <taxon>Pectinatus</taxon>
    </lineage>
</organism>
<evidence type="ECO:0000313" key="10">
    <source>
        <dbReference type="EMBL" id="MDQ0203937.1"/>
    </source>
</evidence>
<dbReference type="Gene3D" id="3.30.70.1450">
    <property type="entry name" value="Regulator of K+ conductance, C-terminal domain"/>
    <property type="match status" value="1"/>
</dbReference>
<feature type="transmembrane region" description="Helical" evidence="8">
    <location>
        <begin position="324"/>
        <end position="344"/>
    </location>
</feature>
<dbReference type="PANTHER" id="PTHR45711:SF6">
    <property type="entry name" value="CHLORIDE CHANNEL PROTEIN"/>
    <property type="match status" value="1"/>
</dbReference>
<dbReference type="CDD" id="cd01031">
    <property type="entry name" value="EriC"/>
    <property type="match status" value="1"/>
</dbReference>
<keyword evidence="6 8" id="KW-0472">Membrane</keyword>
<keyword evidence="3 8" id="KW-0812">Transmembrane</keyword>
<feature type="transmembrane region" description="Helical" evidence="8">
    <location>
        <begin position="384"/>
        <end position="405"/>
    </location>
</feature>
<dbReference type="InterPro" id="IPR001807">
    <property type="entry name" value="ClC"/>
</dbReference>
<dbReference type="SUPFAM" id="SSF116726">
    <property type="entry name" value="TrkA C-terminal domain-like"/>
    <property type="match status" value="1"/>
</dbReference>
<evidence type="ECO:0000256" key="5">
    <source>
        <dbReference type="ARBA" id="ARBA00023065"/>
    </source>
</evidence>
<sequence>MLKYINKLQYMMCCFPFFTCYRKQKYCWGIIIYLKGGKVPSGESFMEQTKIITAVSIFGSGRSRYFRLQLCIEGIIIGIIAGLVISAYRGLLEASELLRPWLYKHFSWADWPLFAVYCGFILFFAFSLYWLVKKEPLSAGSGIPQIKGILLGKIHMNWLSVLLCKFVGGVIAIGAGLSLGREGPSVQLGAALAQGISRGRKRSRMEERLLLTSGACAGLAAAFNAPLAGIIFGFEELYKNFSPLVLMGTAAASVTAAAVTAIFFGETPVFHTGILPVLPLIMYGLLFLLGVFIAILGIVFNASLFKSMNWFERQTPLKKMWKPALPLFTAVVLGFILPQILGGGNNLVDVLVKGNYGLAFLCILYVGKLLFTAMSFGSGVPGGIFLPMLVLGALGGSIFSHLAVLLSTDAAFYNTNFIVFGMAAYFAAVVKAPVTGSILIMEMTGSFQHMLALICVSMTAYVITDLLKGKPIYDSLLTHSLRNHPKIKEKLHYKRLLLERIVGNGSTADGKFVKSIEWPVHSLIVNIKRGEDEIIPDGQTRLQSGDYIYVLIHENQIEKLQDILSEKNIM</sequence>
<dbReference type="Gene3D" id="1.10.3080.10">
    <property type="entry name" value="Clc chloride channel"/>
    <property type="match status" value="1"/>
</dbReference>
<comment type="subcellular location">
    <subcellularLocation>
        <location evidence="1">Membrane</location>
        <topology evidence="1">Multi-pass membrane protein</topology>
    </subcellularLocation>
</comment>
<keyword evidence="7" id="KW-0868">Chloride</keyword>
<dbReference type="EMBL" id="JAUSUE010000011">
    <property type="protein sequence ID" value="MDQ0203937.1"/>
    <property type="molecule type" value="Genomic_DNA"/>
</dbReference>
<dbReference type="PRINTS" id="PR00762">
    <property type="entry name" value="CLCHANNEL"/>
</dbReference>
<evidence type="ECO:0000256" key="6">
    <source>
        <dbReference type="ARBA" id="ARBA00023136"/>
    </source>
</evidence>
<evidence type="ECO:0000256" key="4">
    <source>
        <dbReference type="ARBA" id="ARBA00022989"/>
    </source>
</evidence>
<feature type="domain" description="RCK C-terminal" evidence="9">
    <location>
        <begin position="484"/>
        <end position="566"/>
    </location>
</feature>
<dbReference type="SUPFAM" id="SSF81340">
    <property type="entry name" value="Clc chloride channel"/>
    <property type="match status" value="1"/>
</dbReference>
<dbReference type="Pfam" id="PF02080">
    <property type="entry name" value="TrkA_C"/>
    <property type="match status" value="1"/>
</dbReference>
<dbReference type="Pfam" id="PF00654">
    <property type="entry name" value="Voltage_CLC"/>
    <property type="match status" value="1"/>
</dbReference>
<dbReference type="PROSITE" id="PS51202">
    <property type="entry name" value="RCK_C"/>
    <property type="match status" value="1"/>
</dbReference>
<comment type="caution">
    <text evidence="10">The sequence shown here is derived from an EMBL/GenBank/DDBJ whole genome shotgun (WGS) entry which is preliminary data.</text>
</comment>
<dbReference type="InterPro" id="IPR006037">
    <property type="entry name" value="RCK_C"/>
</dbReference>
<feature type="transmembrane region" description="Helical" evidence="8">
    <location>
        <begin position="111"/>
        <end position="132"/>
    </location>
</feature>
<reference evidence="10 11" key="1">
    <citation type="submission" date="2023-07" db="EMBL/GenBank/DDBJ databases">
        <title>Genomic Encyclopedia of Type Strains, Phase IV (KMG-IV): sequencing the most valuable type-strain genomes for metagenomic binning, comparative biology and taxonomic classification.</title>
        <authorList>
            <person name="Goeker M."/>
        </authorList>
    </citation>
    <scope>NUCLEOTIDE SEQUENCE [LARGE SCALE GENOMIC DNA]</scope>
    <source>
        <strain evidence="10 11">DSM 16980</strain>
    </source>
</reference>
<feature type="transmembrane region" description="Helical" evidence="8">
    <location>
        <begin position="417"/>
        <end position="441"/>
    </location>
</feature>
<keyword evidence="4 8" id="KW-1133">Transmembrane helix</keyword>
<evidence type="ECO:0000256" key="3">
    <source>
        <dbReference type="ARBA" id="ARBA00022692"/>
    </source>
</evidence>
<keyword evidence="11" id="KW-1185">Reference proteome</keyword>
<dbReference type="Proteomes" id="UP001239167">
    <property type="component" value="Unassembled WGS sequence"/>
</dbReference>
<evidence type="ECO:0000313" key="11">
    <source>
        <dbReference type="Proteomes" id="UP001239167"/>
    </source>
</evidence>
<evidence type="ECO:0000256" key="2">
    <source>
        <dbReference type="ARBA" id="ARBA00022448"/>
    </source>
</evidence>
<feature type="transmembrane region" description="Helical" evidence="8">
    <location>
        <begin position="70"/>
        <end position="91"/>
    </location>
</feature>
<evidence type="ECO:0000259" key="9">
    <source>
        <dbReference type="PROSITE" id="PS51202"/>
    </source>
</evidence>
<accession>A0ABT9Y9R4</accession>